<dbReference type="OrthoDB" id="7299323at2"/>
<protein>
    <recommendedName>
        <fullName evidence="3">Fungal lipase-like domain-containing protein</fullName>
    </recommendedName>
</protein>
<dbReference type="Gene3D" id="3.40.50.1820">
    <property type="entry name" value="alpha/beta hydrolase"/>
    <property type="match status" value="1"/>
</dbReference>
<accession>A0A1X7HDI9</accession>
<evidence type="ECO:0000313" key="1">
    <source>
        <dbReference type="EMBL" id="SMF83761.1"/>
    </source>
</evidence>
<dbReference type="InterPro" id="IPR029058">
    <property type="entry name" value="AB_hydrolase_fold"/>
</dbReference>
<evidence type="ECO:0000313" key="2">
    <source>
        <dbReference type="Proteomes" id="UP000192936"/>
    </source>
</evidence>
<evidence type="ECO:0008006" key="3">
    <source>
        <dbReference type="Google" id="ProtNLM"/>
    </source>
</evidence>
<gene>
    <name evidence="1" type="ORF">SAMN02982917_5613</name>
</gene>
<name>A0A1X7HDI9_9PROT</name>
<dbReference type="AlphaFoldDB" id="A0A1X7HDI9"/>
<dbReference type="Proteomes" id="UP000192936">
    <property type="component" value="Unassembled WGS sequence"/>
</dbReference>
<dbReference type="Pfam" id="PF26363">
    <property type="entry name" value="Phospholipase-like"/>
    <property type="match status" value="1"/>
</dbReference>
<sequence>MPVNILDLAVAANTVYNFQKGRGNDAAAFSKAEGARRSPPGFQVIFTHEDTDVGFFGAVYQEKHSDQYIIAYRGTAVGSSTSGQMAGTKNLKTDIALYTIESLPAGIRAAHLLLEQAKMLLGAARPILCGHSLGGAIATIVAVETALPCCAFNAPTVSKMVRGGIIHGPYVRVPTEDLASIEKQIINFNLQWDPISKSSKAVGKVIKLPATLSTGGHSQDKVVANIKSSKYASMPFFSLVG</sequence>
<reference evidence="1 2" key="1">
    <citation type="submission" date="2017-04" db="EMBL/GenBank/DDBJ databases">
        <authorList>
            <person name="Afonso C.L."/>
            <person name="Miller P.J."/>
            <person name="Scott M.A."/>
            <person name="Spackman E."/>
            <person name="Goraichik I."/>
            <person name="Dimitrov K.M."/>
            <person name="Suarez D.L."/>
            <person name="Swayne D.E."/>
        </authorList>
    </citation>
    <scope>NUCLEOTIDE SEQUENCE [LARGE SCALE GENOMIC DNA]</scope>
    <source>
        <strain evidence="1 2">A2P</strain>
    </source>
</reference>
<proteinExistence type="predicted"/>
<organism evidence="1 2">
    <name type="scientific">Azospirillum oryzae</name>
    <dbReference type="NCBI Taxonomy" id="286727"/>
    <lineage>
        <taxon>Bacteria</taxon>
        <taxon>Pseudomonadati</taxon>
        <taxon>Pseudomonadota</taxon>
        <taxon>Alphaproteobacteria</taxon>
        <taxon>Rhodospirillales</taxon>
        <taxon>Azospirillaceae</taxon>
        <taxon>Azospirillum</taxon>
    </lineage>
</organism>
<dbReference type="EMBL" id="FXAK01000007">
    <property type="protein sequence ID" value="SMF83761.1"/>
    <property type="molecule type" value="Genomic_DNA"/>
</dbReference>
<dbReference type="RefSeq" id="WP_085090336.1">
    <property type="nucleotide sequence ID" value="NZ_FXAK01000007.1"/>
</dbReference>
<dbReference type="SUPFAM" id="SSF53474">
    <property type="entry name" value="alpha/beta-Hydrolases"/>
    <property type="match status" value="1"/>
</dbReference>